<keyword evidence="3" id="KW-0238">DNA-binding</keyword>
<keyword evidence="2" id="KW-0805">Transcription regulation</keyword>
<accession>A0A2G2WVL1</accession>
<evidence type="ECO:0000256" key="1">
    <source>
        <dbReference type="ARBA" id="ARBA00004123"/>
    </source>
</evidence>
<dbReference type="PANTHER" id="PTHR11945:SF535">
    <property type="entry name" value="AGAMOUS-LIKE MADS-BOX PROTEIN AGL29"/>
    <property type="match status" value="1"/>
</dbReference>
<dbReference type="PRINTS" id="PR00404">
    <property type="entry name" value="MADSDOMAIN"/>
</dbReference>
<dbReference type="SUPFAM" id="SSF55455">
    <property type="entry name" value="SRF-like"/>
    <property type="match status" value="1"/>
</dbReference>
<dbReference type="OrthoDB" id="1291488at2759"/>
<evidence type="ECO:0000259" key="6">
    <source>
        <dbReference type="PROSITE" id="PS50066"/>
    </source>
</evidence>
<gene>
    <name evidence="7" type="ORF">CQW23_13475</name>
</gene>
<dbReference type="AlphaFoldDB" id="A0A2G2WVL1"/>
<dbReference type="STRING" id="33114.A0A2G2WVL1"/>
<reference evidence="7 8" key="1">
    <citation type="journal article" date="2017" name="Genome Biol.">
        <title>New reference genome sequences of hot pepper reveal the massive evolution of plant disease-resistance genes by retroduplication.</title>
        <authorList>
            <person name="Kim S."/>
            <person name="Park J."/>
            <person name="Yeom S.I."/>
            <person name="Kim Y.M."/>
            <person name="Seo E."/>
            <person name="Kim K.T."/>
            <person name="Kim M.S."/>
            <person name="Lee J.M."/>
            <person name="Cheong K."/>
            <person name="Shin H.S."/>
            <person name="Kim S.B."/>
            <person name="Han K."/>
            <person name="Lee J."/>
            <person name="Park M."/>
            <person name="Lee H.A."/>
            <person name="Lee H.Y."/>
            <person name="Lee Y."/>
            <person name="Oh S."/>
            <person name="Lee J.H."/>
            <person name="Choi E."/>
            <person name="Choi E."/>
            <person name="Lee S.E."/>
            <person name="Jeon J."/>
            <person name="Kim H."/>
            <person name="Choi G."/>
            <person name="Song H."/>
            <person name="Lee J."/>
            <person name="Lee S.C."/>
            <person name="Kwon J.K."/>
            <person name="Lee H.Y."/>
            <person name="Koo N."/>
            <person name="Hong Y."/>
            <person name="Kim R.W."/>
            <person name="Kang W.H."/>
            <person name="Huh J.H."/>
            <person name="Kang B.C."/>
            <person name="Yang T.J."/>
            <person name="Lee Y.H."/>
            <person name="Bennetzen J.L."/>
            <person name="Choi D."/>
        </authorList>
    </citation>
    <scope>NUCLEOTIDE SEQUENCE [LARGE SCALE GENOMIC DNA]</scope>
    <source>
        <strain evidence="8">cv. PBC81</strain>
    </source>
</reference>
<keyword evidence="5" id="KW-0539">Nucleus</keyword>
<evidence type="ECO:0000256" key="2">
    <source>
        <dbReference type="ARBA" id="ARBA00023015"/>
    </source>
</evidence>
<evidence type="ECO:0000256" key="5">
    <source>
        <dbReference type="ARBA" id="ARBA00023242"/>
    </source>
</evidence>
<dbReference type="PROSITE" id="PS50066">
    <property type="entry name" value="MADS_BOX_2"/>
    <property type="match status" value="1"/>
</dbReference>
<dbReference type="Gene3D" id="3.40.1810.10">
    <property type="entry name" value="Transcription factor, MADS-box"/>
    <property type="match status" value="1"/>
</dbReference>
<dbReference type="GO" id="GO:0046983">
    <property type="term" value="F:protein dimerization activity"/>
    <property type="evidence" value="ECO:0007669"/>
    <property type="project" value="InterPro"/>
</dbReference>
<dbReference type="Proteomes" id="UP000224567">
    <property type="component" value="Unassembled WGS sequence"/>
</dbReference>
<dbReference type="InterPro" id="IPR036879">
    <property type="entry name" value="TF_MADSbox_sf"/>
</dbReference>
<dbReference type="SMART" id="SM00432">
    <property type="entry name" value="MADS"/>
    <property type="match status" value="1"/>
</dbReference>
<dbReference type="EMBL" id="MLFT02000005">
    <property type="protein sequence ID" value="PHT49267.1"/>
    <property type="molecule type" value="Genomic_DNA"/>
</dbReference>
<dbReference type="GO" id="GO:0005634">
    <property type="term" value="C:nucleus"/>
    <property type="evidence" value="ECO:0007669"/>
    <property type="project" value="UniProtKB-SubCell"/>
</dbReference>
<keyword evidence="4" id="KW-0804">Transcription</keyword>
<organism evidence="7 8">
    <name type="scientific">Capsicum baccatum</name>
    <name type="common">Peruvian pepper</name>
    <dbReference type="NCBI Taxonomy" id="33114"/>
    <lineage>
        <taxon>Eukaryota</taxon>
        <taxon>Viridiplantae</taxon>
        <taxon>Streptophyta</taxon>
        <taxon>Embryophyta</taxon>
        <taxon>Tracheophyta</taxon>
        <taxon>Spermatophyta</taxon>
        <taxon>Magnoliopsida</taxon>
        <taxon>eudicotyledons</taxon>
        <taxon>Gunneridae</taxon>
        <taxon>Pentapetalae</taxon>
        <taxon>asterids</taxon>
        <taxon>lamiids</taxon>
        <taxon>Solanales</taxon>
        <taxon>Solanaceae</taxon>
        <taxon>Solanoideae</taxon>
        <taxon>Capsiceae</taxon>
        <taxon>Capsicum</taxon>
    </lineage>
</organism>
<dbReference type="InterPro" id="IPR002100">
    <property type="entry name" value="TF_MADSbox"/>
</dbReference>
<evidence type="ECO:0000256" key="4">
    <source>
        <dbReference type="ARBA" id="ARBA00023163"/>
    </source>
</evidence>
<evidence type="ECO:0000313" key="8">
    <source>
        <dbReference type="Proteomes" id="UP000224567"/>
    </source>
</evidence>
<dbReference type="PANTHER" id="PTHR11945">
    <property type="entry name" value="MADS BOX PROTEIN"/>
    <property type="match status" value="1"/>
</dbReference>
<protein>
    <recommendedName>
        <fullName evidence="6">MADS-box domain-containing protein</fullName>
    </recommendedName>
</protein>
<evidence type="ECO:0000256" key="3">
    <source>
        <dbReference type="ARBA" id="ARBA00023125"/>
    </source>
</evidence>
<evidence type="ECO:0000313" key="7">
    <source>
        <dbReference type="EMBL" id="PHT49267.1"/>
    </source>
</evidence>
<comment type="caution">
    <text evidence="7">The sequence shown here is derived from an EMBL/GenBank/DDBJ whole genome shotgun (WGS) entry which is preliminary data.</text>
</comment>
<name>A0A2G2WVL1_CAPBA</name>
<comment type="subcellular location">
    <subcellularLocation>
        <location evidence="1">Nucleus</location>
    </subcellularLocation>
</comment>
<dbReference type="Pfam" id="PF00319">
    <property type="entry name" value="SRF-TF"/>
    <property type="match status" value="1"/>
</dbReference>
<dbReference type="GO" id="GO:0000978">
    <property type="term" value="F:RNA polymerase II cis-regulatory region sequence-specific DNA binding"/>
    <property type="evidence" value="ECO:0007669"/>
    <property type="project" value="TreeGrafter"/>
</dbReference>
<sequence length="151" mass="17345">MDKRTGKGRQKIEMKLIEDNEAHTTTLSKRKKGLFKKANEYSTLTGADVGVVLITASGKSHSYGSISIEKITDKFLELKQGDRQSDHDDVGKLDVFETFEDLRKEVQALNEKEKERILDKHKLEQLEAIKLWLDKIKKEKKRSCSIQVNQV</sequence>
<reference evidence="8" key="2">
    <citation type="journal article" date="2017" name="J. Anim. Genet.">
        <title>Multiple reference genome sequences of hot pepper reveal the massive evolution of plant disease resistance genes by retroduplication.</title>
        <authorList>
            <person name="Kim S."/>
            <person name="Park J."/>
            <person name="Yeom S.-I."/>
            <person name="Kim Y.-M."/>
            <person name="Seo E."/>
            <person name="Kim K.-T."/>
            <person name="Kim M.-S."/>
            <person name="Lee J.M."/>
            <person name="Cheong K."/>
            <person name="Shin H.-S."/>
            <person name="Kim S.-B."/>
            <person name="Han K."/>
            <person name="Lee J."/>
            <person name="Park M."/>
            <person name="Lee H.-A."/>
            <person name="Lee H.-Y."/>
            <person name="Lee Y."/>
            <person name="Oh S."/>
            <person name="Lee J.H."/>
            <person name="Choi E."/>
            <person name="Choi E."/>
            <person name="Lee S.E."/>
            <person name="Jeon J."/>
            <person name="Kim H."/>
            <person name="Choi G."/>
            <person name="Song H."/>
            <person name="Lee J."/>
            <person name="Lee S.-C."/>
            <person name="Kwon J.-K."/>
            <person name="Lee H.-Y."/>
            <person name="Koo N."/>
            <person name="Hong Y."/>
            <person name="Kim R.W."/>
            <person name="Kang W.-H."/>
            <person name="Huh J.H."/>
            <person name="Kang B.-C."/>
            <person name="Yang T.-J."/>
            <person name="Lee Y.-H."/>
            <person name="Bennetzen J.L."/>
            <person name="Choi D."/>
        </authorList>
    </citation>
    <scope>NUCLEOTIDE SEQUENCE [LARGE SCALE GENOMIC DNA]</scope>
    <source>
        <strain evidence="8">cv. PBC81</strain>
    </source>
</reference>
<dbReference type="GO" id="GO:0000981">
    <property type="term" value="F:DNA-binding transcription factor activity, RNA polymerase II-specific"/>
    <property type="evidence" value="ECO:0007669"/>
    <property type="project" value="TreeGrafter"/>
</dbReference>
<feature type="domain" description="MADS-box" evidence="6">
    <location>
        <begin position="7"/>
        <end position="67"/>
    </location>
</feature>
<keyword evidence="8" id="KW-1185">Reference proteome</keyword>
<proteinExistence type="predicted"/>